<proteinExistence type="predicted"/>
<protein>
    <submittedName>
        <fullName evidence="1">Uncharacterized protein</fullName>
    </submittedName>
</protein>
<dbReference type="OrthoDB" id="411823at2759"/>
<organism evidence="1 2">
    <name type="scientific">Eumeta variegata</name>
    <name type="common">Bagworm moth</name>
    <name type="synonym">Eumeta japonica</name>
    <dbReference type="NCBI Taxonomy" id="151549"/>
    <lineage>
        <taxon>Eukaryota</taxon>
        <taxon>Metazoa</taxon>
        <taxon>Ecdysozoa</taxon>
        <taxon>Arthropoda</taxon>
        <taxon>Hexapoda</taxon>
        <taxon>Insecta</taxon>
        <taxon>Pterygota</taxon>
        <taxon>Neoptera</taxon>
        <taxon>Endopterygota</taxon>
        <taxon>Lepidoptera</taxon>
        <taxon>Glossata</taxon>
        <taxon>Ditrysia</taxon>
        <taxon>Tineoidea</taxon>
        <taxon>Psychidae</taxon>
        <taxon>Oiketicinae</taxon>
        <taxon>Eumeta</taxon>
    </lineage>
</organism>
<keyword evidence="2" id="KW-1185">Reference proteome</keyword>
<name>A0A4C1ZPH8_EUMVA</name>
<sequence>MLLLRHAGLTERSLHSALIISRQLPLDIIVREVAWLYEMKRSKNLGHTFLDRELEKPVYFGDLLHPEPVADIGYESVEDLESQTMDRLAVVGPHIYTDGSRTMAKSV</sequence>
<dbReference type="Proteomes" id="UP000299102">
    <property type="component" value="Unassembled WGS sequence"/>
</dbReference>
<dbReference type="EMBL" id="BGZK01001985">
    <property type="protein sequence ID" value="GBP89242.1"/>
    <property type="molecule type" value="Genomic_DNA"/>
</dbReference>
<evidence type="ECO:0000313" key="1">
    <source>
        <dbReference type="EMBL" id="GBP89242.1"/>
    </source>
</evidence>
<comment type="caution">
    <text evidence="1">The sequence shown here is derived from an EMBL/GenBank/DDBJ whole genome shotgun (WGS) entry which is preliminary data.</text>
</comment>
<accession>A0A4C1ZPH8</accession>
<reference evidence="1 2" key="1">
    <citation type="journal article" date="2019" name="Commun. Biol.">
        <title>The bagworm genome reveals a unique fibroin gene that provides high tensile strength.</title>
        <authorList>
            <person name="Kono N."/>
            <person name="Nakamura H."/>
            <person name="Ohtoshi R."/>
            <person name="Tomita M."/>
            <person name="Numata K."/>
            <person name="Arakawa K."/>
        </authorList>
    </citation>
    <scope>NUCLEOTIDE SEQUENCE [LARGE SCALE GENOMIC DNA]</scope>
</reference>
<evidence type="ECO:0000313" key="2">
    <source>
        <dbReference type="Proteomes" id="UP000299102"/>
    </source>
</evidence>
<dbReference type="AlphaFoldDB" id="A0A4C1ZPH8"/>
<gene>
    <name evidence="1" type="ORF">EVAR_71128_1</name>
</gene>